<accession>A0A7G8PRC4</accession>
<dbReference type="Proteomes" id="UP000515514">
    <property type="component" value="Chromosome"/>
</dbReference>
<dbReference type="InterPro" id="IPR011944">
    <property type="entry name" value="Steroid_delta5-4_isomerase"/>
</dbReference>
<gene>
    <name evidence="3" type="ORF">ALE3EI_0303</name>
</gene>
<sequence>MKRAILFFSILMCSASLLAQTAHDEQLIRNTVKTLQTGWNASSGETFASSFTDSHDFIVWNGYYFKGQDIKTNAMGHDQIFSTMYKGTQLYYTVDKIRFIKEDIALVHVFGAVVKITESRPKDPQVLISMVMEKKDGDWKISSFHNLDLEVFQNEGMLKGSPVPPSVMYASWYADVE</sequence>
<name>A0A7G8PRC4_9FLAO</name>
<organism evidence="3 4">
    <name type="scientific">Constantimarinum furrinae</name>
    <dbReference type="NCBI Taxonomy" id="2562285"/>
    <lineage>
        <taxon>Bacteria</taxon>
        <taxon>Pseudomonadati</taxon>
        <taxon>Bacteroidota</taxon>
        <taxon>Flavobacteriia</taxon>
        <taxon>Flavobacteriales</taxon>
        <taxon>Flavobacteriaceae</taxon>
        <taxon>Altibacter/Constantimarinum group</taxon>
        <taxon>Constantimarinum</taxon>
    </lineage>
</organism>
<protein>
    <recommendedName>
        <fullName evidence="2">DUF4440 domain-containing protein</fullName>
    </recommendedName>
</protein>
<dbReference type="EMBL" id="CP052909">
    <property type="protein sequence ID" value="QNJ96890.1"/>
    <property type="molecule type" value="Genomic_DNA"/>
</dbReference>
<dbReference type="RefSeq" id="WP_186990145.1">
    <property type="nucleotide sequence ID" value="NZ_CP052909.1"/>
</dbReference>
<proteinExistence type="predicted"/>
<evidence type="ECO:0000259" key="2">
    <source>
        <dbReference type="Pfam" id="PF14534"/>
    </source>
</evidence>
<feature type="signal peptide" evidence="1">
    <location>
        <begin position="1"/>
        <end position="19"/>
    </location>
</feature>
<dbReference type="Pfam" id="PF14534">
    <property type="entry name" value="DUF4440"/>
    <property type="match status" value="1"/>
</dbReference>
<keyword evidence="1" id="KW-0732">Signal</keyword>
<dbReference type="InterPro" id="IPR032710">
    <property type="entry name" value="NTF2-like_dom_sf"/>
</dbReference>
<feature type="chain" id="PRO_5028949164" description="DUF4440 domain-containing protein" evidence="1">
    <location>
        <begin position="20"/>
        <end position="177"/>
    </location>
</feature>
<feature type="domain" description="DUF4440" evidence="2">
    <location>
        <begin position="28"/>
        <end position="141"/>
    </location>
</feature>
<dbReference type="AlphaFoldDB" id="A0A7G8PRC4"/>
<evidence type="ECO:0000256" key="1">
    <source>
        <dbReference type="SAM" id="SignalP"/>
    </source>
</evidence>
<dbReference type="KEGG" id="alti:ALE3EI_0303"/>
<reference evidence="3 4" key="1">
    <citation type="submission" date="2020-04" db="EMBL/GenBank/DDBJ databases">
        <title>Genome sequence of Altibacter aquimarinus strain ALE3EI.</title>
        <authorList>
            <person name="Oh H.-M."/>
            <person name="Jang D."/>
        </authorList>
    </citation>
    <scope>NUCLEOTIDE SEQUENCE [LARGE SCALE GENOMIC DNA]</scope>
    <source>
        <strain evidence="3 4">ALE3EI</strain>
    </source>
</reference>
<keyword evidence="4" id="KW-1185">Reference proteome</keyword>
<evidence type="ECO:0000313" key="3">
    <source>
        <dbReference type="EMBL" id="QNJ96890.1"/>
    </source>
</evidence>
<dbReference type="NCBIfam" id="TIGR02246">
    <property type="entry name" value="SgcJ/EcaC family oxidoreductase"/>
    <property type="match status" value="1"/>
</dbReference>
<dbReference type="Gene3D" id="3.10.450.50">
    <property type="match status" value="1"/>
</dbReference>
<dbReference type="InterPro" id="IPR027843">
    <property type="entry name" value="DUF4440"/>
</dbReference>
<dbReference type="SUPFAM" id="SSF54427">
    <property type="entry name" value="NTF2-like"/>
    <property type="match status" value="1"/>
</dbReference>
<evidence type="ECO:0000313" key="4">
    <source>
        <dbReference type="Proteomes" id="UP000515514"/>
    </source>
</evidence>